<dbReference type="Pfam" id="PF00512">
    <property type="entry name" value="HisKA"/>
    <property type="match status" value="1"/>
</dbReference>
<dbReference type="InterPro" id="IPR003594">
    <property type="entry name" value="HATPase_dom"/>
</dbReference>
<sequence>MKLKNIGIITLIYALLTLALVLLLNQNLLNADTQRILNTTNTLELFKEKHPNTALPHNFQILSKTTTDSDTKKIADGAPYSRQLTTDRIEITSPIYTNAQLNGYLRISEERTSPVFINVMVIIFALLIYFAAAFITVNRARKAASFSQNTIAKIKNIERSPMTQSYLIGEDDDRITIALNQLGERIQQQILSQTDKKENLYEFIEWFQFPIFVYNGKGSIRRANASFKNDFADTNNLDIFSPYADFLTFLVDKILHPDIQEKLFHFEGLNAYYQVRIVPLPDLDNRFIVTMMDVTRYRQTLEAHNDFIANVSHEFKTPLTSITGFAELLENGVDSPEDAHNFAKIIHKESTRLMALVQDTLLLTRQNRRIEKKNVNLAQLINTILQNSSPQIREKNLTVNNQVTNISLKSNEQMLHSIFENLIENAIKYTPNSGKILVSLYHNDKKIIFDVADNGTGLTEIQKSRIFDRFYRVDESRSQVAGTGLGLAIVKKNVRELGGRIEVVSVLGKGTTFTVTL</sequence>
<evidence type="ECO:0000256" key="1">
    <source>
        <dbReference type="ARBA" id="ARBA00000085"/>
    </source>
</evidence>
<dbReference type="PANTHER" id="PTHR45453">
    <property type="entry name" value="PHOSPHATE REGULON SENSOR PROTEIN PHOR"/>
    <property type="match status" value="1"/>
</dbReference>
<dbReference type="SMART" id="SM00387">
    <property type="entry name" value="HATPase_c"/>
    <property type="match status" value="1"/>
</dbReference>
<evidence type="ECO:0000256" key="3">
    <source>
        <dbReference type="ARBA" id="ARBA00012438"/>
    </source>
</evidence>
<dbReference type="Proteomes" id="UP001595987">
    <property type="component" value="Unassembled WGS sequence"/>
</dbReference>
<keyword evidence="8" id="KW-1133">Transmembrane helix</keyword>
<dbReference type="SUPFAM" id="SSF55874">
    <property type="entry name" value="ATPase domain of HSP90 chaperone/DNA topoisomerase II/histidine kinase"/>
    <property type="match status" value="1"/>
</dbReference>
<protein>
    <recommendedName>
        <fullName evidence="3">histidine kinase</fullName>
        <ecNumber evidence="3">2.7.13.3</ecNumber>
    </recommendedName>
</protein>
<evidence type="ECO:0000256" key="4">
    <source>
        <dbReference type="ARBA" id="ARBA00022553"/>
    </source>
</evidence>
<dbReference type="InterPro" id="IPR036097">
    <property type="entry name" value="HisK_dim/P_sf"/>
</dbReference>
<dbReference type="CDD" id="cd00082">
    <property type="entry name" value="HisKA"/>
    <property type="match status" value="1"/>
</dbReference>
<keyword evidence="8" id="KW-0812">Transmembrane</keyword>
<evidence type="ECO:0000256" key="5">
    <source>
        <dbReference type="ARBA" id="ARBA00022679"/>
    </source>
</evidence>
<name>A0ABV9JF48_9LACT</name>
<evidence type="ECO:0000256" key="6">
    <source>
        <dbReference type="ARBA" id="ARBA00022777"/>
    </source>
</evidence>
<evidence type="ECO:0000313" key="11">
    <source>
        <dbReference type="Proteomes" id="UP001595987"/>
    </source>
</evidence>
<evidence type="ECO:0000259" key="9">
    <source>
        <dbReference type="PROSITE" id="PS50109"/>
    </source>
</evidence>
<dbReference type="InterPro" id="IPR004358">
    <property type="entry name" value="Sig_transdc_His_kin-like_C"/>
</dbReference>
<dbReference type="SUPFAM" id="SSF47384">
    <property type="entry name" value="Homodimeric domain of signal transducing histidine kinase"/>
    <property type="match status" value="1"/>
</dbReference>
<keyword evidence="7" id="KW-0902">Two-component regulatory system</keyword>
<accession>A0ABV9JF48</accession>
<proteinExistence type="predicted"/>
<dbReference type="InterPro" id="IPR005467">
    <property type="entry name" value="His_kinase_dom"/>
</dbReference>
<keyword evidence="4" id="KW-0597">Phosphoprotein</keyword>
<dbReference type="Gene3D" id="3.30.565.10">
    <property type="entry name" value="Histidine kinase-like ATPase, C-terminal domain"/>
    <property type="match status" value="1"/>
</dbReference>
<dbReference type="GO" id="GO:0016301">
    <property type="term" value="F:kinase activity"/>
    <property type="evidence" value="ECO:0007669"/>
    <property type="project" value="UniProtKB-KW"/>
</dbReference>
<evidence type="ECO:0000256" key="8">
    <source>
        <dbReference type="SAM" id="Phobius"/>
    </source>
</evidence>
<evidence type="ECO:0000313" key="10">
    <source>
        <dbReference type="EMBL" id="MFC4652674.1"/>
    </source>
</evidence>
<comment type="caution">
    <text evidence="10">The sequence shown here is derived from an EMBL/GenBank/DDBJ whole genome shotgun (WGS) entry which is preliminary data.</text>
</comment>
<feature type="transmembrane region" description="Helical" evidence="8">
    <location>
        <begin position="115"/>
        <end position="137"/>
    </location>
</feature>
<organism evidence="10 11">
    <name type="scientific">Lactococcus nasutitermitis</name>
    <dbReference type="NCBI Taxonomy" id="1652957"/>
    <lineage>
        <taxon>Bacteria</taxon>
        <taxon>Bacillati</taxon>
        <taxon>Bacillota</taxon>
        <taxon>Bacilli</taxon>
        <taxon>Lactobacillales</taxon>
        <taxon>Streptococcaceae</taxon>
        <taxon>Lactococcus</taxon>
    </lineage>
</organism>
<comment type="catalytic activity">
    <reaction evidence="1">
        <text>ATP + protein L-histidine = ADP + protein N-phospho-L-histidine.</text>
        <dbReference type="EC" id="2.7.13.3"/>
    </reaction>
</comment>
<comment type="subcellular location">
    <subcellularLocation>
        <location evidence="2">Membrane</location>
    </subcellularLocation>
</comment>
<dbReference type="CDD" id="cd00075">
    <property type="entry name" value="HATPase"/>
    <property type="match status" value="1"/>
</dbReference>
<keyword evidence="11" id="KW-1185">Reference proteome</keyword>
<dbReference type="InterPro" id="IPR003661">
    <property type="entry name" value="HisK_dim/P_dom"/>
</dbReference>
<dbReference type="SMART" id="SM00388">
    <property type="entry name" value="HisKA"/>
    <property type="match status" value="1"/>
</dbReference>
<keyword evidence="8" id="KW-0472">Membrane</keyword>
<gene>
    <name evidence="10" type="ORF">ACFO26_07105</name>
</gene>
<dbReference type="Pfam" id="PF02518">
    <property type="entry name" value="HATPase_c"/>
    <property type="match status" value="1"/>
</dbReference>
<dbReference type="InterPro" id="IPR036890">
    <property type="entry name" value="HATPase_C_sf"/>
</dbReference>
<dbReference type="PROSITE" id="PS50109">
    <property type="entry name" value="HIS_KIN"/>
    <property type="match status" value="1"/>
</dbReference>
<dbReference type="PRINTS" id="PR00344">
    <property type="entry name" value="BCTRLSENSOR"/>
</dbReference>
<keyword evidence="6 10" id="KW-0418">Kinase</keyword>
<evidence type="ECO:0000256" key="2">
    <source>
        <dbReference type="ARBA" id="ARBA00004370"/>
    </source>
</evidence>
<dbReference type="PANTHER" id="PTHR45453:SF1">
    <property type="entry name" value="PHOSPHATE REGULON SENSOR PROTEIN PHOR"/>
    <property type="match status" value="1"/>
</dbReference>
<reference evidence="11" key="1">
    <citation type="journal article" date="2019" name="Int. J. Syst. Evol. Microbiol.">
        <title>The Global Catalogue of Microorganisms (GCM) 10K type strain sequencing project: providing services to taxonomists for standard genome sequencing and annotation.</title>
        <authorList>
            <consortium name="The Broad Institute Genomics Platform"/>
            <consortium name="The Broad Institute Genome Sequencing Center for Infectious Disease"/>
            <person name="Wu L."/>
            <person name="Ma J."/>
        </authorList>
    </citation>
    <scope>NUCLEOTIDE SEQUENCE [LARGE SCALE GENOMIC DNA]</scope>
    <source>
        <strain evidence="11">CCUG 63287</strain>
    </source>
</reference>
<dbReference type="Gene3D" id="1.10.287.130">
    <property type="match status" value="1"/>
</dbReference>
<feature type="domain" description="Histidine kinase" evidence="9">
    <location>
        <begin position="310"/>
        <end position="517"/>
    </location>
</feature>
<dbReference type="EC" id="2.7.13.3" evidence="3"/>
<dbReference type="EMBL" id="JBHSGD010000005">
    <property type="protein sequence ID" value="MFC4652674.1"/>
    <property type="molecule type" value="Genomic_DNA"/>
</dbReference>
<keyword evidence="5" id="KW-0808">Transferase</keyword>
<dbReference type="InterPro" id="IPR050351">
    <property type="entry name" value="BphY/WalK/GraS-like"/>
</dbReference>
<dbReference type="RefSeq" id="WP_213535827.1">
    <property type="nucleotide sequence ID" value="NZ_BOVQ01000005.1"/>
</dbReference>
<evidence type="ECO:0000256" key="7">
    <source>
        <dbReference type="ARBA" id="ARBA00023012"/>
    </source>
</evidence>